<keyword evidence="10" id="KW-1185">Reference proteome</keyword>
<dbReference type="SMART" id="SM00534">
    <property type="entry name" value="MUTSac"/>
    <property type="match status" value="1"/>
</dbReference>
<dbReference type="SUPFAM" id="SSF48334">
    <property type="entry name" value="DNA repair protein MutS, domain III"/>
    <property type="match status" value="1"/>
</dbReference>
<keyword evidence="6" id="KW-0175">Coiled coil</keyword>
<dbReference type="GO" id="GO:0140664">
    <property type="term" value="F:ATP-dependent DNA damage sensor activity"/>
    <property type="evidence" value="ECO:0007669"/>
    <property type="project" value="InterPro"/>
</dbReference>
<dbReference type="SUPFAM" id="SSF52540">
    <property type="entry name" value="P-loop containing nucleoside triphosphate hydrolases"/>
    <property type="match status" value="1"/>
</dbReference>
<protein>
    <submittedName>
        <fullName evidence="9">Aste57867_9597 protein</fullName>
    </submittedName>
</protein>
<proteinExistence type="inferred from homology"/>
<gene>
    <name evidence="9" type="primary">Aste57867_9597</name>
    <name evidence="8" type="ORF">As57867_009559</name>
    <name evidence="9" type="ORF">ASTE57867_9597</name>
</gene>
<dbReference type="Gene3D" id="3.40.50.300">
    <property type="entry name" value="P-loop containing nucleotide triphosphate hydrolases"/>
    <property type="match status" value="1"/>
</dbReference>
<accession>A0A485KNS7</accession>
<dbReference type="SMART" id="SM00533">
    <property type="entry name" value="MUTSd"/>
    <property type="match status" value="1"/>
</dbReference>
<evidence type="ECO:0000256" key="2">
    <source>
        <dbReference type="ARBA" id="ARBA00022741"/>
    </source>
</evidence>
<name>A0A485KNS7_9STRA</name>
<reference evidence="9 10" key="1">
    <citation type="submission" date="2019-03" db="EMBL/GenBank/DDBJ databases">
        <authorList>
            <person name="Gaulin E."/>
            <person name="Dumas B."/>
        </authorList>
    </citation>
    <scope>NUCLEOTIDE SEQUENCE [LARGE SCALE GENOMIC DNA]</scope>
    <source>
        <strain evidence="9">CBS 568.67</strain>
    </source>
</reference>
<keyword evidence="3" id="KW-0067">ATP-binding</keyword>
<dbReference type="OrthoDB" id="295033at2759"/>
<dbReference type="EMBL" id="VJMH01005153">
    <property type="protein sequence ID" value="KAF0699821.1"/>
    <property type="molecule type" value="Genomic_DNA"/>
</dbReference>
<dbReference type="Gene3D" id="3.30.420.110">
    <property type="entry name" value="MutS, connector domain"/>
    <property type="match status" value="1"/>
</dbReference>
<dbReference type="InterPro" id="IPR036678">
    <property type="entry name" value="MutS_con_dom_sf"/>
</dbReference>
<dbReference type="EMBL" id="CAADRA010005174">
    <property type="protein sequence ID" value="VFT86476.1"/>
    <property type="molecule type" value="Genomic_DNA"/>
</dbReference>
<dbReference type="InterPro" id="IPR007696">
    <property type="entry name" value="DNA_mismatch_repair_MutS_core"/>
</dbReference>
<dbReference type="PIRSF" id="PIRSF005813">
    <property type="entry name" value="MSH2"/>
    <property type="match status" value="1"/>
</dbReference>
<dbReference type="Pfam" id="PF00488">
    <property type="entry name" value="MutS_V"/>
    <property type="match status" value="1"/>
</dbReference>
<evidence type="ECO:0000256" key="3">
    <source>
        <dbReference type="ARBA" id="ARBA00022840"/>
    </source>
</evidence>
<dbReference type="Proteomes" id="UP000332933">
    <property type="component" value="Unassembled WGS sequence"/>
</dbReference>
<evidence type="ECO:0000256" key="5">
    <source>
        <dbReference type="ARBA" id="ARBA00023204"/>
    </source>
</evidence>
<dbReference type="AlphaFoldDB" id="A0A485KNS7"/>
<evidence type="ECO:0000313" key="10">
    <source>
        <dbReference type="Proteomes" id="UP000332933"/>
    </source>
</evidence>
<dbReference type="PROSITE" id="PS00486">
    <property type="entry name" value="DNA_MISMATCH_REPAIR_2"/>
    <property type="match status" value="1"/>
</dbReference>
<dbReference type="InterPro" id="IPR027417">
    <property type="entry name" value="P-loop_NTPase"/>
</dbReference>
<dbReference type="GO" id="GO:0005524">
    <property type="term" value="F:ATP binding"/>
    <property type="evidence" value="ECO:0007669"/>
    <property type="project" value="UniProtKB-KW"/>
</dbReference>
<dbReference type="InterPro" id="IPR007861">
    <property type="entry name" value="DNA_mismatch_repair_MutS_clamp"/>
</dbReference>
<sequence length="764" mass="83917">MDDDFATDTTDAGSSFVLMAVQVRSKKQQNEVGVAVRRPRPRNSCVRNSPDEDKNQWELVLYSFSDCNQLSTLDNLLVQVAPSECFVMDGDKDSDSKILRLLLQSHGVARTPVPKQRYKVASTSIEANLCRLLGTSSVQASHRLEMEMDLALGPLSAIIETQSLMTDTDGYGTYSLSTGNVDSVMQLDRAALTALNLLPDPMAGTQTQNASVLELLNRGKTAMGRRMLERWIRMPLMETDAITERQNVVATFVHESTLRMELLDECMKALPDLEKLATTLGRLKSVKLDHLVSVYDAAKYIVPRIVDALTDHETLHASFKTPLAKIQHDFGGFVGLIEELVDLNSRPTVTVNAKHDEELQEIRNSMHDIEESIDEEHARARDDIGGDIKCEKDKVRGYVFRLINKKEEERLSKMKDVHICQVLVNGLYFTTSTLKKLGKAHQQLVADYDARQAHVLNAAIEVAATYVPVIESAAKVLATLDVLLGFAHVASHAGYCRPVLGTSSVLLKDARHPCVELQDGVEFIPNHVEMEHDSRFQLITGPNMGGKSTYIRALGAIVVMAQVGSFVPATSAMLPLVDKLLVRVGAGDMQQRGVSTFMLEMLEAAVICKKATAKSLVIIDELGRGTSTYDGFGLAWAISEYLVQRGCWCVFATHFHELTALSKEAIGVVNKHVTAHTADNHIAMVYEVRDGPCLESFGIHVAEMAGFPAPVVAQAKRKASDLEHFDMSKASKKANVGDFKSHFGALDVASLSDDAVLAAVAKLF</sequence>
<dbReference type="InterPro" id="IPR000432">
    <property type="entry name" value="DNA_mismatch_repair_MutS_C"/>
</dbReference>
<dbReference type="GO" id="GO:0030983">
    <property type="term" value="F:mismatched DNA binding"/>
    <property type="evidence" value="ECO:0007669"/>
    <property type="project" value="InterPro"/>
</dbReference>
<dbReference type="GO" id="GO:0006298">
    <property type="term" value="P:mismatch repair"/>
    <property type="evidence" value="ECO:0007669"/>
    <property type="project" value="InterPro"/>
</dbReference>
<dbReference type="InterPro" id="IPR011184">
    <property type="entry name" value="DNA_mismatch_repair_Msh2"/>
</dbReference>
<keyword evidence="5" id="KW-0227">DNA damage</keyword>
<evidence type="ECO:0000259" key="7">
    <source>
        <dbReference type="PROSITE" id="PS00486"/>
    </source>
</evidence>
<dbReference type="GO" id="GO:0006312">
    <property type="term" value="P:mitotic recombination"/>
    <property type="evidence" value="ECO:0007669"/>
    <property type="project" value="TreeGrafter"/>
</dbReference>
<dbReference type="PANTHER" id="PTHR11361">
    <property type="entry name" value="DNA MISMATCH REPAIR PROTEIN MUTS FAMILY MEMBER"/>
    <property type="match status" value="1"/>
</dbReference>
<evidence type="ECO:0000256" key="1">
    <source>
        <dbReference type="ARBA" id="ARBA00006271"/>
    </source>
</evidence>
<evidence type="ECO:0000256" key="6">
    <source>
        <dbReference type="SAM" id="Coils"/>
    </source>
</evidence>
<feature type="domain" description="DNA mismatch repair proteins mutS family" evidence="7">
    <location>
        <begin position="615"/>
        <end position="631"/>
    </location>
</feature>
<dbReference type="InterPro" id="IPR045076">
    <property type="entry name" value="MutS"/>
</dbReference>
<dbReference type="GO" id="GO:0032301">
    <property type="term" value="C:MutSalpha complex"/>
    <property type="evidence" value="ECO:0007669"/>
    <property type="project" value="TreeGrafter"/>
</dbReference>
<evidence type="ECO:0000256" key="4">
    <source>
        <dbReference type="ARBA" id="ARBA00023125"/>
    </source>
</evidence>
<keyword evidence="5" id="KW-0234">DNA repair</keyword>
<dbReference type="InterPro" id="IPR036187">
    <property type="entry name" value="DNA_mismatch_repair_MutS_sf"/>
</dbReference>
<keyword evidence="4" id="KW-0238">DNA-binding</keyword>
<organism evidence="9 10">
    <name type="scientific">Aphanomyces stellatus</name>
    <dbReference type="NCBI Taxonomy" id="120398"/>
    <lineage>
        <taxon>Eukaryota</taxon>
        <taxon>Sar</taxon>
        <taxon>Stramenopiles</taxon>
        <taxon>Oomycota</taxon>
        <taxon>Saprolegniomycetes</taxon>
        <taxon>Saprolegniales</taxon>
        <taxon>Verrucalvaceae</taxon>
        <taxon>Aphanomyces</taxon>
    </lineage>
</organism>
<dbReference type="Pfam" id="PF05190">
    <property type="entry name" value="MutS_IV"/>
    <property type="match status" value="1"/>
</dbReference>
<feature type="coiled-coil region" evidence="6">
    <location>
        <begin position="352"/>
        <end position="379"/>
    </location>
</feature>
<dbReference type="PANTHER" id="PTHR11361:SF35">
    <property type="entry name" value="DNA MISMATCH REPAIR PROTEIN MSH2"/>
    <property type="match status" value="1"/>
</dbReference>
<comment type="similarity">
    <text evidence="1">Belongs to the DNA mismatch repair MutS family.</text>
</comment>
<dbReference type="Pfam" id="PF05192">
    <property type="entry name" value="MutS_III"/>
    <property type="match status" value="1"/>
</dbReference>
<dbReference type="Gene3D" id="1.10.1420.10">
    <property type="match status" value="2"/>
</dbReference>
<evidence type="ECO:0000313" key="9">
    <source>
        <dbReference type="EMBL" id="VFT86476.1"/>
    </source>
</evidence>
<evidence type="ECO:0000313" key="8">
    <source>
        <dbReference type="EMBL" id="KAF0699821.1"/>
    </source>
</evidence>
<reference evidence="8" key="2">
    <citation type="submission" date="2019-06" db="EMBL/GenBank/DDBJ databases">
        <title>Genomics analysis of Aphanomyces spp. identifies a new class of oomycete effector associated with host adaptation.</title>
        <authorList>
            <person name="Gaulin E."/>
        </authorList>
    </citation>
    <scope>NUCLEOTIDE SEQUENCE</scope>
    <source>
        <strain evidence="8">CBS 578.67</strain>
    </source>
</reference>
<keyword evidence="2" id="KW-0547">Nucleotide-binding</keyword>